<evidence type="ECO:0000256" key="10">
    <source>
        <dbReference type="SAM" id="MobiDB-lite"/>
    </source>
</evidence>
<dbReference type="PANTHER" id="PTHR48013">
    <property type="entry name" value="DUAL SPECIFICITY MITOGEN-ACTIVATED PROTEIN KINASE KINASE 5-RELATED"/>
    <property type="match status" value="1"/>
</dbReference>
<feature type="binding site" evidence="9">
    <location>
        <position position="227"/>
    </location>
    <ligand>
        <name>ATP</name>
        <dbReference type="ChEBI" id="CHEBI:30616"/>
    </ligand>
</feature>
<dbReference type="PROSITE" id="PS00107">
    <property type="entry name" value="PROTEIN_KINASE_ATP"/>
    <property type="match status" value="1"/>
</dbReference>
<reference evidence="12" key="1">
    <citation type="submission" date="2020-11" db="EMBL/GenBank/DDBJ databases">
        <authorList>
            <consortium name="DOE Joint Genome Institute"/>
            <person name="Ahrendt S."/>
            <person name="Riley R."/>
            <person name="Andreopoulos W."/>
            <person name="Labutti K."/>
            <person name="Pangilinan J."/>
            <person name="Ruiz-Duenas F.J."/>
            <person name="Barrasa J.M."/>
            <person name="Sanchez-Garcia M."/>
            <person name="Camarero S."/>
            <person name="Miyauchi S."/>
            <person name="Serrano A."/>
            <person name="Linde D."/>
            <person name="Babiker R."/>
            <person name="Drula E."/>
            <person name="Ayuso-Fernandez I."/>
            <person name="Pacheco R."/>
            <person name="Padilla G."/>
            <person name="Ferreira P."/>
            <person name="Barriuso J."/>
            <person name="Kellner H."/>
            <person name="Castanera R."/>
            <person name="Alfaro M."/>
            <person name="Ramirez L."/>
            <person name="Pisabarro A.G."/>
            <person name="Kuo A."/>
            <person name="Tritt A."/>
            <person name="Lipzen A."/>
            <person name="He G."/>
            <person name="Yan M."/>
            <person name="Ng V."/>
            <person name="Cullen D."/>
            <person name="Martin F."/>
            <person name="Rosso M.-N."/>
            <person name="Henrissat B."/>
            <person name="Hibbett D."/>
            <person name="Martinez A.T."/>
            <person name="Grigoriev I.V."/>
        </authorList>
    </citation>
    <scope>NUCLEOTIDE SEQUENCE</scope>
    <source>
        <strain evidence="12">CBS 506.95</strain>
    </source>
</reference>
<evidence type="ECO:0000259" key="11">
    <source>
        <dbReference type="PROSITE" id="PS50011"/>
    </source>
</evidence>
<keyword evidence="13" id="KW-1185">Reference proteome</keyword>
<dbReference type="InterPro" id="IPR000719">
    <property type="entry name" value="Prot_kinase_dom"/>
</dbReference>
<feature type="region of interest" description="Disordered" evidence="10">
    <location>
        <begin position="1"/>
        <end position="21"/>
    </location>
</feature>
<evidence type="ECO:0000256" key="8">
    <source>
        <dbReference type="ARBA" id="ARBA00038999"/>
    </source>
</evidence>
<dbReference type="OrthoDB" id="10252354at2759"/>
<evidence type="ECO:0000313" key="13">
    <source>
        <dbReference type="Proteomes" id="UP000807306"/>
    </source>
</evidence>
<dbReference type="InterPro" id="IPR017441">
    <property type="entry name" value="Protein_kinase_ATP_BS"/>
</dbReference>
<dbReference type="PANTHER" id="PTHR48013:SF25">
    <property type="entry name" value="MAP KINASE KINASE PBS2"/>
    <property type="match status" value="1"/>
</dbReference>
<feature type="compositionally biased region" description="Polar residues" evidence="10">
    <location>
        <begin position="1"/>
        <end position="18"/>
    </location>
</feature>
<dbReference type="InterPro" id="IPR011009">
    <property type="entry name" value="Kinase-like_dom_sf"/>
</dbReference>
<dbReference type="GO" id="GO:0071474">
    <property type="term" value="P:cellular hyperosmotic response"/>
    <property type="evidence" value="ECO:0007669"/>
    <property type="project" value="TreeGrafter"/>
</dbReference>
<comment type="caution">
    <text evidence="12">The sequence shown here is derived from an EMBL/GenBank/DDBJ whole genome shotgun (WGS) entry which is preliminary data.</text>
</comment>
<dbReference type="GO" id="GO:0004674">
    <property type="term" value="F:protein serine/threonine kinase activity"/>
    <property type="evidence" value="ECO:0007669"/>
    <property type="project" value="UniProtKB-KW"/>
</dbReference>
<dbReference type="FunFam" id="3.30.200.20:FF:000341">
    <property type="entry name" value="MAP kinase kinase PBS2"/>
    <property type="match status" value="1"/>
</dbReference>
<keyword evidence="2" id="KW-0597">Phosphoprotein</keyword>
<keyword evidence="4 9" id="KW-0547">Nucleotide-binding</keyword>
<dbReference type="EMBL" id="MU157847">
    <property type="protein sequence ID" value="KAF9529219.1"/>
    <property type="molecule type" value="Genomic_DNA"/>
</dbReference>
<dbReference type="SUPFAM" id="SSF56112">
    <property type="entry name" value="Protein kinase-like (PK-like)"/>
    <property type="match status" value="1"/>
</dbReference>
<keyword evidence="3" id="KW-0808">Transferase</keyword>
<evidence type="ECO:0000256" key="2">
    <source>
        <dbReference type="ARBA" id="ARBA00022553"/>
    </source>
</evidence>
<dbReference type="EC" id="2.7.12.2" evidence="8"/>
<organism evidence="12 13">
    <name type="scientific">Crepidotus variabilis</name>
    <dbReference type="NCBI Taxonomy" id="179855"/>
    <lineage>
        <taxon>Eukaryota</taxon>
        <taxon>Fungi</taxon>
        <taxon>Dikarya</taxon>
        <taxon>Basidiomycota</taxon>
        <taxon>Agaricomycotina</taxon>
        <taxon>Agaricomycetes</taxon>
        <taxon>Agaricomycetidae</taxon>
        <taxon>Agaricales</taxon>
        <taxon>Agaricineae</taxon>
        <taxon>Crepidotaceae</taxon>
        <taxon>Crepidotus</taxon>
    </lineage>
</organism>
<dbReference type="GO" id="GO:0005737">
    <property type="term" value="C:cytoplasm"/>
    <property type="evidence" value="ECO:0007669"/>
    <property type="project" value="UniProtKB-ARBA"/>
</dbReference>
<feature type="domain" description="Protein kinase" evidence="11">
    <location>
        <begin position="198"/>
        <end position="482"/>
    </location>
</feature>
<comment type="similarity">
    <text evidence="7">Belongs to the protein kinase superfamily. STE Ser/Thr protein kinase family. MAP kinase kinase subfamily.</text>
</comment>
<evidence type="ECO:0000256" key="7">
    <source>
        <dbReference type="ARBA" id="ARBA00038035"/>
    </source>
</evidence>
<dbReference type="GO" id="GO:0005524">
    <property type="term" value="F:ATP binding"/>
    <property type="evidence" value="ECO:0007669"/>
    <property type="project" value="UniProtKB-UniRule"/>
</dbReference>
<dbReference type="SMART" id="SM00220">
    <property type="entry name" value="S_TKc"/>
    <property type="match status" value="1"/>
</dbReference>
<dbReference type="PROSITE" id="PS00108">
    <property type="entry name" value="PROTEIN_KINASE_ST"/>
    <property type="match status" value="1"/>
</dbReference>
<evidence type="ECO:0000256" key="3">
    <source>
        <dbReference type="ARBA" id="ARBA00022679"/>
    </source>
</evidence>
<proteinExistence type="inferred from homology"/>
<accession>A0A9P6JQY6</accession>
<evidence type="ECO:0000313" key="12">
    <source>
        <dbReference type="EMBL" id="KAF9529219.1"/>
    </source>
</evidence>
<dbReference type="GO" id="GO:0032991">
    <property type="term" value="C:protein-containing complex"/>
    <property type="evidence" value="ECO:0007669"/>
    <property type="project" value="UniProtKB-ARBA"/>
</dbReference>
<dbReference type="Pfam" id="PF00069">
    <property type="entry name" value="Pkinase"/>
    <property type="match status" value="1"/>
</dbReference>
<dbReference type="Gene3D" id="1.10.510.10">
    <property type="entry name" value="Transferase(Phosphotransferase) domain 1"/>
    <property type="match status" value="1"/>
</dbReference>
<dbReference type="Proteomes" id="UP000807306">
    <property type="component" value="Unassembled WGS sequence"/>
</dbReference>
<evidence type="ECO:0000256" key="6">
    <source>
        <dbReference type="ARBA" id="ARBA00022840"/>
    </source>
</evidence>
<evidence type="ECO:0000256" key="5">
    <source>
        <dbReference type="ARBA" id="ARBA00022777"/>
    </source>
</evidence>
<sequence length="519" mass="56589">MSESKQPRTMGSSLTGLRQHQPLATPIPPLLQQRMAAFANRGAAPRAAPSAADFRQNTNAHNQAMDDAADKLRKTELSIGHGNSHPTLQTAQSFPRPKQKAPMGLAAKRMRPGMNLAAIDPKLVVDDSVAAMAAGLAPGRPAGFNDSMKKSGFGTPFSNFSKIVDPSGALHFDGKAILHSSGVNFSNGKSFSISMDHLSLDEELGRGNYGTVKKVVHRPTKVAMAMKEIRLELEDAKLRAIIMELDVLHRAVAPEIIEFYGAFFIESCVYYCMEYMDAGSLDKLQAAGVPERVLARIAASMCRGLRFLKDELNIIHRDVKPTNVLVNRKGQVKLCDFGVSGELNKSMAKTNIGCQSYMAPERIKGESRGTLAAYTVSSDVWSLGLTIIEIALGRYPYPPETYENVFAQLQAIVNGDPPELPGVVEGEDVGDVTGETNGILDGVVGEKQYTYSETARDWVAWCVRKDPERRGKYSELLEHPFLKDDRDSGVDMAGWVVKAIECKNRNALIAARAVLPQSV</sequence>
<dbReference type="PROSITE" id="PS50011">
    <property type="entry name" value="PROTEIN_KINASE_DOM"/>
    <property type="match status" value="1"/>
</dbReference>
<protein>
    <recommendedName>
        <fullName evidence="8">mitogen-activated protein kinase kinase</fullName>
        <ecNumber evidence="8">2.7.12.2</ecNumber>
    </recommendedName>
</protein>
<evidence type="ECO:0000256" key="4">
    <source>
        <dbReference type="ARBA" id="ARBA00022741"/>
    </source>
</evidence>
<dbReference type="GO" id="GO:0038066">
    <property type="term" value="P:p38MAPK cascade"/>
    <property type="evidence" value="ECO:0007669"/>
    <property type="project" value="UniProtKB-ARBA"/>
</dbReference>
<gene>
    <name evidence="12" type="ORF">CPB83DRAFT_272051</name>
</gene>
<keyword evidence="5 12" id="KW-0418">Kinase</keyword>
<dbReference type="Gene3D" id="3.30.200.20">
    <property type="entry name" value="Phosphorylase Kinase, domain 1"/>
    <property type="match status" value="1"/>
</dbReference>
<keyword evidence="1" id="KW-0723">Serine/threonine-protein kinase</keyword>
<name>A0A9P6JQY6_9AGAR</name>
<dbReference type="InterPro" id="IPR008271">
    <property type="entry name" value="Ser/Thr_kinase_AS"/>
</dbReference>
<keyword evidence="6 9" id="KW-0067">ATP-binding</keyword>
<evidence type="ECO:0000256" key="1">
    <source>
        <dbReference type="ARBA" id="ARBA00022527"/>
    </source>
</evidence>
<dbReference type="AlphaFoldDB" id="A0A9P6JQY6"/>
<evidence type="ECO:0000256" key="9">
    <source>
        <dbReference type="PROSITE-ProRule" id="PRU10141"/>
    </source>
</evidence>
<dbReference type="GO" id="GO:0004708">
    <property type="term" value="F:MAP kinase kinase activity"/>
    <property type="evidence" value="ECO:0007669"/>
    <property type="project" value="UniProtKB-EC"/>
</dbReference>